<dbReference type="EMBL" id="JAJJMB010012966">
    <property type="protein sequence ID" value="KAI3872179.1"/>
    <property type="molecule type" value="Genomic_DNA"/>
</dbReference>
<gene>
    <name evidence="2" type="ORF">MKW98_011671</name>
</gene>
<dbReference type="InterPro" id="IPR006566">
    <property type="entry name" value="FBD"/>
</dbReference>
<proteinExistence type="predicted"/>
<dbReference type="Pfam" id="PF08387">
    <property type="entry name" value="FBD"/>
    <property type="match status" value="1"/>
</dbReference>
<evidence type="ECO:0000259" key="1">
    <source>
        <dbReference type="Pfam" id="PF08387"/>
    </source>
</evidence>
<evidence type="ECO:0000313" key="3">
    <source>
        <dbReference type="Proteomes" id="UP001202328"/>
    </source>
</evidence>
<comment type="caution">
    <text evidence="2">The sequence shown here is derived from an EMBL/GenBank/DDBJ whole genome shotgun (WGS) entry which is preliminary data.</text>
</comment>
<name>A0AAD4S7F5_9MAGN</name>
<reference evidence="2" key="1">
    <citation type="submission" date="2022-04" db="EMBL/GenBank/DDBJ databases">
        <title>A functionally conserved STORR gene fusion in Papaver species that diverged 16.8 million years ago.</title>
        <authorList>
            <person name="Catania T."/>
        </authorList>
    </citation>
    <scope>NUCLEOTIDE SEQUENCE</scope>
    <source>
        <strain evidence="2">S-188037</strain>
    </source>
</reference>
<keyword evidence="3" id="KW-1185">Reference proteome</keyword>
<evidence type="ECO:0000313" key="2">
    <source>
        <dbReference type="EMBL" id="KAI3872179.1"/>
    </source>
</evidence>
<feature type="non-terminal residue" evidence="2">
    <location>
        <position position="1"/>
    </location>
</feature>
<accession>A0AAD4S7F5</accession>
<sequence length="80" mass="9287">TTVDLQGLLADTMKQLKSVEISGLQGSDNELEFIEIMMKNSIVLEKMVLMRQYRSRIEKFCEKVENLPSACSSMRNYFYL</sequence>
<feature type="domain" description="FBD" evidence="1">
    <location>
        <begin position="15"/>
        <end position="49"/>
    </location>
</feature>
<dbReference type="AlphaFoldDB" id="A0AAD4S7F5"/>
<protein>
    <recommendedName>
        <fullName evidence="1">FBD domain-containing protein</fullName>
    </recommendedName>
</protein>
<dbReference type="Proteomes" id="UP001202328">
    <property type="component" value="Unassembled WGS sequence"/>
</dbReference>
<organism evidence="2 3">
    <name type="scientific">Papaver atlanticum</name>
    <dbReference type="NCBI Taxonomy" id="357466"/>
    <lineage>
        <taxon>Eukaryota</taxon>
        <taxon>Viridiplantae</taxon>
        <taxon>Streptophyta</taxon>
        <taxon>Embryophyta</taxon>
        <taxon>Tracheophyta</taxon>
        <taxon>Spermatophyta</taxon>
        <taxon>Magnoliopsida</taxon>
        <taxon>Ranunculales</taxon>
        <taxon>Papaveraceae</taxon>
        <taxon>Papaveroideae</taxon>
        <taxon>Papaver</taxon>
    </lineage>
</organism>